<dbReference type="EMBL" id="CAEZXA010000002">
    <property type="protein sequence ID" value="CAB4662705.1"/>
    <property type="molecule type" value="Genomic_DNA"/>
</dbReference>
<name>A0A6J6LQM2_9ZZZZ</name>
<reference evidence="3" key="1">
    <citation type="submission" date="2020-05" db="EMBL/GenBank/DDBJ databases">
        <authorList>
            <person name="Chiriac C."/>
            <person name="Salcher M."/>
            <person name="Ghai R."/>
            <person name="Kavagutti S V."/>
        </authorList>
    </citation>
    <scope>NUCLEOTIDE SEQUENCE</scope>
</reference>
<dbReference type="FunFam" id="3.30.70.360:FF:000004">
    <property type="entry name" value="Peptidase M20 domain-containing protein 2"/>
    <property type="match status" value="1"/>
</dbReference>
<dbReference type="SUPFAM" id="SSF55031">
    <property type="entry name" value="Bacterial exopeptidase dimerisation domain"/>
    <property type="match status" value="1"/>
</dbReference>
<dbReference type="SUPFAM" id="SSF53187">
    <property type="entry name" value="Zn-dependent exopeptidases"/>
    <property type="match status" value="1"/>
</dbReference>
<dbReference type="AlphaFoldDB" id="A0A6J6LQM2"/>
<accession>A0A6J6LQM2</accession>
<protein>
    <submittedName>
        <fullName evidence="3">Unannotated protein</fullName>
    </submittedName>
</protein>
<dbReference type="EMBL" id="CAETWZ010000009">
    <property type="protein sequence ID" value="CAB4367399.1"/>
    <property type="molecule type" value="Genomic_DNA"/>
</dbReference>
<dbReference type="Gene3D" id="3.30.70.360">
    <property type="match status" value="1"/>
</dbReference>
<dbReference type="GO" id="GO:0071713">
    <property type="term" value="F:para-aminobenzoyl-glutamate hydrolase activity"/>
    <property type="evidence" value="ECO:0007669"/>
    <property type="project" value="TreeGrafter"/>
</dbReference>
<dbReference type="GO" id="GO:0046657">
    <property type="term" value="P:folic acid catabolic process"/>
    <property type="evidence" value="ECO:0007669"/>
    <property type="project" value="TreeGrafter"/>
</dbReference>
<dbReference type="NCBIfam" id="TIGR01891">
    <property type="entry name" value="amidohydrolases"/>
    <property type="match status" value="1"/>
</dbReference>
<gene>
    <name evidence="3" type="ORF">UFOPK2334_00043</name>
    <name evidence="2" type="ORF">UFOPK4179_00181</name>
</gene>
<dbReference type="InterPro" id="IPR011650">
    <property type="entry name" value="Peptidase_M20_dimer"/>
</dbReference>
<dbReference type="InterPro" id="IPR052030">
    <property type="entry name" value="Peptidase_M20/M20A_hydrolases"/>
</dbReference>
<dbReference type="PIRSF" id="PIRSF037226">
    <property type="entry name" value="Amidohydrolase_ACY1L2_prd"/>
    <property type="match status" value="1"/>
</dbReference>
<dbReference type="InterPro" id="IPR017144">
    <property type="entry name" value="Xaa-Arg_dipeptidase"/>
</dbReference>
<dbReference type="PANTHER" id="PTHR30575:SF0">
    <property type="entry name" value="XAA-ARG DIPEPTIDASE"/>
    <property type="match status" value="1"/>
</dbReference>
<evidence type="ECO:0000313" key="2">
    <source>
        <dbReference type="EMBL" id="CAB4367399.1"/>
    </source>
</evidence>
<dbReference type="GO" id="GO:0016805">
    <property type="term" value="F:dipeptidase activity"/>
    <property type="evidence" value="ECO:0007669"/>
    <property type="project" value="InterPro"/>
</dbReference>
<organism evidence="3">
    <name type="scientific">freshwater metagenome</name>
    <dbReference type="NCBI Taxonomy" id="449393"/>
    <lineage>
        <taxon>unclassified sequences</taxon>
        <taxon>metagenomes</taxon>
        <taxon>ecological metagenomes</taxon>
    </lineage>
</organism>
<dbReference type="InterPro" id="IPR036264">
    <property type="entry name" value="Bact_exopeptidase_dim_dom"/>
</dbReference>
<dbReference type="InterPro" id="IPR017439">
    <property type="entry name" value="Amidohydrolase"/>
</dbReference>
<dbReference type="PANTHER" id="PTHR30575">
    <property type="entry name" value="PEPTIDASE M20"/>
    <property type="match status" value="1"/>
</dbReference>
<dbReference type="Gene3D" id="3.40.630.10">
    <property type="entry name" value="Zn peptidases"/>
    <property type="match status" value="1"/>
</dbReference>
<proteinExistence type="predicted"/>
<evidence type="ECO:0000259" key="1">
    <source>
        <dbReference type="Pfam" id="PF07687"/>
    </source>
</evidence>
<dbReference type="Pfam" id="PF01546">
    <property type="entry name" value="Peptidase_M20"/>
    <property type="match status" value="1"/>
</dbReference>
<feature type="domain" description="Peptidase M20 dimerisation" evidence="1">
    <location>
        <begin position="175"/>
        <end position="263"/>
    </location>
</feature>
<dbReference type="InterPro" id="IPR002933">
    <property type="entry name" value="Peptidase_M20"/>
</dbReference>
<dbReference type="Pfam" id="PF07687">
    <property type="entry name" value="M20_dimer"/>
    <property type="match status" value="1"/>
</dbReference>
<evidence type="ECO:0000313" key="3">
    <source>
        <dbReference type="EMBL" id="CAB4662705.1"/>
    </source>
</evidence>
<dbReference type="GO" id="GO:0005737">
    <property type="term" value="C:cytoplasm"/>
    <property type="evidence" value="ECO:0007669"/>
    <property type="project" value="TreeGrafter"/>
</dbReference>
<dbReference type="CDD" id="cd03887">
    <property type="entry name" value="M20_Acy1L2"/>
    <property type="match status" value="1"/>
</dbReference>
<sequence length="400" mass="42057">MDANAIQALKNAACAFIDLHTERLLAVSHEIHDHPEQNYEEFFASELLARTSTELGLPVEVGTYGCATGFSGDLGLGPTVCIMSEYDALPDIGHGCGHNIIAAAGLGAATALASVASSAGGRIRFLGTPAEEGGGGKILMAQHGCLDDVDLAMMVHPADADLITIDAIALQQLLVEYTGQEAHAAASPHMGRNALDAAVLGYMGVATLRQHIRPTERVHGIFVKSGEKPNIVPREASTEWYVRSDNVTSLATLKPRVLAALEAGAVACGCTVEHTWIGSPYADMITNDTMSAVYVQNAAAVGRSVSDPRRGGHRVVGSTDMGNVSHLVPSIHPMIASAPHGTSIHTVQFAEYARTPLADQAVVDGAKILAMTAIDFWTSPERQKAVAAEFLAAHTDKDVL</sequence>